<feature type="signal peptide" evidence="1">
    <location>
        <begin position="1"/>
        <end position="20"/>
    </location>
</feature>
<accession>A0A0D1CPL0</accession>
<evidence type="ECO:0000313" key="2">
    <source>
        <dbReference type="EMBL" id="KIT16697.1"/>
    </source>
</evidence>
<sequence>MSKYYAALPLALLAASPAWSLTAPELWEDWQEMGARLGMELQVGSEDYSVGRLVLEDVQAVMDFGGGASTSNYGTLTFVEQNDGSVRIEIPPVSDASSTSTLEGETVTISAEIRHEGLSIIARDEGDQRIYDIRADSLTYEMGDITGDEVAESFPATMTLRNLDSTYQSDLDGEEIGFSQTYAASAVDFSAAGASATGETFDLSYAMSGLGGRIDGTYPSEAAPDGSNIFAMMGITYEGEITHSGSTLALVSDTPEGQLQVNGQAASGGIELGLDEQSITYLLTSNDAQMTVVPPAMPLPINVTMAEARTGVTFPYAVSEGGSPWALDLAYRDLALDEQLWALFDPTGQLPRDPATLVLTITGEAEVLADFLGDPEAVTALEGPPIRPESLDLSELRFSVAGAELTGTGALTFPETPAPFPMPVGRLNLALDGGMALLDKLVAMGLVPAQQATFVRGMAGMVARPVGENRLESEIEFTEGGGILANGLPLQ</sequence>
<keyword evidence="3" id="KW-1185">Reference proteome</keyword>
<evidence type="ECO:0000256" key="1">
    <source>
        <dbReference type="SAM" id="SignalP"/>
    </source>
</evidence>
<evidence type="ECO:0008006" key="4">
    <source>
        <dbReference type="Google" id="ProtNLM"/>
    </source>
</evidence>
<dbReference type="RefSeq" id="WP_043918320.1">
    <property type="nucleotide sequence ID" value="NZ_FZPF01000001.1"/>
</dbReference>
<gene>
    <name evidence="2" type="ORF">jaqu_14850</name>
</gene>
<dbReference type="InterPro" id="IPR018666">
    <property type="entry name" value="DUF2125"/>
</dbReference>
<dbReference type="Proteomes" id="UP000032232">
    <property type="component" value="Unassembled WGS sequence"/>
</dbReference>
<dbReference type="OrthoDB" id="7791409at2"/>
<name>A0A0D1CPL0_9RHOB</name>
<dbReference type="STRING" id="935700.jaqu_14850"/>
<dbReference type="EMBL" id="JYFE01000027">
    <property type="protein sequence ID" value="KIT16697.1"/>
    <property type="molecule type" value="Genomic_DNA"/>
</dbReference>
<dbReference type="Pfam" id="PF09898">
    <property type="entry name" value="DUF2125"/>
    <property type="match status" value="1"/>
</dbReference>
<keyword evidence="1" id="KW-0732">Signal</keyword>
<feature type="chain" id="PRO_5002228504" description="DUF2125 domain-containing protein" evidence="1">
    <location>
        <begin position="21"/>
        <end position="491"/>
    </location>
</feature>
<comment type="caution">
    <text evidence="2">The sequence shown here is derived from an EMBL/GenBank/DDBJ whole genome shotgun (WGS) entry which is preliminary data.</text>
</comment>
<dbReference type="PATRIC" id="fig|935700.4.peg.1537"/>
<protein>
    <recommendedName>
        <fullName evidence="4">DUF2125 domain-containing protein</fullName>
    </recommendedName>
</protein>
<reference evidence="2 3" key="1">
    <citation type="submission" date="2015-02" db="EMBL/GenBank/DDBJ databases">
        <title>Genome Sequence of Jannaschia aquimarina DSM28248, a member of the Roseobacter clade.</title>
        <authorList>
            <person name="Voget S."/>
            <person name="Daniel R."/>
        </authorList>
    </citation>
    <scope>NUCLEOTIDE SEQUENCE [LARGE SCALE GENOMIC DNA]</scope>
    <source>
        <strain evidence="2 3">GSW-M26</strain>
    </source>
</reference>
<proteinExistence type="predicted"/>
<organism evidence="2 3">
    <name type="scientific">Jannaschia aquimarina</name>
    <dbReference type="NCBI Taxonomy" id="935700"/>
    <lineage>
        <taxon>Bacteria</taxon>
        <taxon>Pseudomonadati</taxon>
        <taxon>Pseudomonadota</taxon>
        <taxon>Alphaproteobacteria</taxon>
        <taxon>Rhodobacterales</taxon>
        <taxon>Roseobacteraceae</taxon>
        <taxon>Jannaschia</taxon>
    </lineage>
</organism>
<dbReference type="AlphaFoldDB" id="A0A0D1CPL0"/>
<evidence type="ECO:0000313" key="3">
    <source>
        <dbReference type="Proteomes" id="UP000032232"/>
    </source>
</evidence>